<dbReference type="FunFam" id="1.10.10.10:FF:000214">
    <property type="entry name" value="Methylated-DNA--protein-cysteine methyltransferase"/>
    <property type="match status" value="1"/>
</dbReference>
<evidence type="ECO:0000256" key="3">
    <source>
        <dbReference type="ARBA" id="ARBA00022490"/>
    </source>
</evidence>
<dbReference type="SUPFAM" id="SSF46767">
    <property type="entry name" value="Methylated DNA-protein cysteine methyltransferase, C-terminal domain"/>
    <property type="match status" value="1"/>
</dbReference>
<dbReference type="InterPro" id="IPR001497">
    <property type="entry name" value="MethylDNA_cys_MeTrfase_AS"/>
</dbReference>
<dbReference type="GO" id="GO:0032259">
    <property type="term" value="P:methylation"/>
    <property type="evidence" value="ECO:0007669"/>
    <property type="project" value="UniProtKB-KW"/>
</dbReference>
<dbReference type="Gene3D" id="3.30.160.70">
    <property type="entry name" value="Methylated DNA-protein cysteine methyltransferase domain"/>
    <property type="match status" value="1"/>
</dbReference>
<evidence type="ECO:0000259" key="11">
    <source>
        <dbReference type="Pfam" id="PF01035"/>
    </source>
</evidence>
<dbReference type="NCBIfam" id="TIGR00589">
    <property type="entry name" value="ogt"/>
    <property type="match status" value="1"/>
</dbReference>
<comment type="catalytic activity">
    <reaction evidence="8 9">
        <text>a 6-O-methyl-2'-deoxyguanosine in DNA + L-cysteinyl-[protein] = S-methyl-L-cysteinyl-[protein] + a 2'-deoxyguanosine in DNA</text>
        <dbReference type="Rhea" id="RHEA:24000"/>
        <dbReference type="Rhea" id="RHEA-COMP:10131"/>
        <dbReference type="Rhea" id="RHEA-COMP:10132"/>
        <dbReference type="Rhea" id="RHEA-COMP:11367"/>
        <dbReference type="Rhea" id="RHEA-COMP:11368"/>
        <dbReference type="ChEBI" id="CHEBI:29950"/>
        <dbReference type="ChEBI" id="CHEBI:82612"/>
        <dbReference type="ChEBI" id="CHEBI:85445"/>
        <dbReference type="ChEBI" id="CHEBI:85448"/>
        <dbReference type="EC" id="2.1.1.63"/>
    </reaction>
</comment>
<dbReference type="InterPro" id="IPR008332">
    <property type="entry name" value="MethylG_MeTrfase_N"/>
</dbReference>
<reference evidence="13" key="1">
    <citation type="submission" date="2021-11" db="EMBL/GenBank/DDBJ databases">
        <title>Streptomyces corallinus and Kineosporia corallina sp. nov., two new coral-derived marine actinobacteria.</title>
        <authorList>
            <person name="Buangrab K."/>
            <person name="Sutthacheep M."/>
            <person name="Yeemin T."/>
            <person name="Harunari E."/>
            <person name="Igarashi Y."/>
            <person name="Sripreechasak P."/>
            <person name="Kanchanasin P."/>
            <person name="Tanasupawat S."/>
            <person name="Phongsopitanun W."/>
        </authorList>
    </citation>
    <scope>NUCLEOTIDE SEQUENCE</scope>
    <source>
        <strain evidence="13">JCM 31032</strain>
    </source>
</reference>
<evidence type="ECO:0000256" key="6">
    <source>
        <dbReference type="ARBA" id="ARBA00022763"/>
    </source>
</evidence>
<dbReference type="InterPro" id="IPR036631">
    <property type="entry name" value="MGMT_N_sf"/>
</dbReference>
<dbReference type="GO" id="GO:0003908">
    <property type="term" value="F:methylated-DNA-[protein]-cysteine S-methyltransferase activity"/>
    <property type="evidence" value="ECO:0007669"/>
    <property type="project" value="UniProtKB-UniRule"/>
</dbReference>
<dbReference type="Gene3D" id="1.10.10.10">
    <property type="entry name" value="Winged helix-like DNA-binding domain superfamily/Winged helix DNA-binding domain"/>
    <property type="match status" value="1"/>
</dbReference>
<evidence type="ECO:0000256" key="9">
    <source>
        <dbReference type="HAMAP-Rule" id="MF_00772"/>
    </source>
</evidence>
<dbReference type="Pfam" id="PF01035">
    <property type="entry name" value="DNA_binding_1"/>
    <property type="match status" value="1"/>
</dbReference>
<dbReference type="HAMAP" id="MF_00772">
    <property type="entry name" value="OGT"/>
    <property type="match status" value="1"/>
</dbReference>
<evidence type="ECO:0000256" key="7">
    <source>
        <dbReference type="ARBA" id="ARBA00023204"/>
    </source>
</evidence>
<dbReference type="EMBL" id="JAJOMB010000002">
    <property type="protein sequence ID" value="MCD5309967.1"/>
    <property type="molecule type" value="Genomic_DNA"/>
</dbReference>
<dbReference type="InterPro" id="IPR014048">
    <property type="entry name" value="MethylDNA_cys_MeTrfase_DNA-bd"/>
</dbReference>
<dbReference type="EC" id="2.1.1.63" evidence="9"/>
<evidence type="ECO:0000313" key="14">
    <source>
        <dbReference type="Proteomes" id="UP001138997"/>
    </source>
</evidence>
<dbReference type="AlphaFoldDB" id="A0A9X1N7U7"/>
<keyword evidence="5 9" id="KW-0808">Transferase</keyword>
<organism evidence="13 14">
    <name type="scientific">Kineosporia babensis</name>
    <dbReference type="NCBI Taxonomy" id="499548"/>
    <lineage>
        <taxon>Bacteria</taxon>
        <taxon>Bacillati</taxon>
        <taxon>Actinomycetota</taxon>
        <taxon>Actinomycetes</taxon>
        <taxon>Kineosporiales</taxon>
        <taxon>Kineosporiaceae</taxon>
        <taxon>Kineosporia</taxon>
    </lineage>
</organism>
<evidence type="ECO:0000313" key="13">
    <source>
        <dbReference type="EMBL" id="MCD5309967.1"/>
    </source>
</evidence>
<feature type="active site" description="Nucleophile; methyl group acceptor" evidence="9">
    <location>
        <position position="225"/>
    </location>
</feature>
<dbReference type="PROSITE" id="PS00374">
    <property type="entry name" value="MGMT"/>
    <property type="match status" value="1"/>
</dbReference>
<evidence type="ECO:0000259" key="12">
    <source>
        <dbReference type="Pfam" id="PF02870"/>
    </source>
</evidence>
<dbReference type="GO" id="GO:0005737">
    <property type="term" value="C:cytoplasm"/>
    <property type="evidence" value="ECO:0007669"/>
    <property type="project" value="UniProtKB-SubCell"/>
</dbReference>
<dbReference type="Pfam" id="PF02870">
    <property type="entry name" value="Methyltransf_1N"/>
    <property type="match status" value="1"/>
</dbReference>
<comment type="similarity">
    <text evidence="2 9">Belongs to the MGMT family.</text>
</comment>
<sequence length="260" mass="27255">MIPTPRPPSPEILALFPRLTQQYAQEAEAAVMPDHTGSSSPTSSELSAVEQALTDLLDSGAATANEHSGAEHQARLRARLAQAAGERGLLDVAYRTIDTELGALLLAATPLGLVRVAYAVEGHEQVLAALAARIGPRILHAPDRLDQAAHQIDEYLHGDRLHFELPLDLRLASGFRHAVLAHLQNIAYGSTASYAAVAAAAGSPRAVRAVGTACARNPLPVVVPCHRVVRSDGSMGQYVGGTVAKQALLALESSAPTGSR</sequence>
<gene>
    <name evidence="13" type="ORF">LR394_03610</name>
</gene>
<evidence type="ECO:0000256" key="1">
    <source>
        <dbReference type="ARBA" id="ARBA00001286"/>
    </source>
</evidence>
<dbReference type="PANTHER" id="PTHR10815">
    <property type="entry name" value="METHYLATED-DNA--PROTEIN-CYSTEINE METHYLTRANSFERASE"/>
    <property type="match status" value="1"/>
</dbReference>
<comment type="function">
    <text evidence="9">Involved in the cellular defense against the biological effects of O6-methylguanine (O6-MeG) and O4-methylthymine (O4-MeT) in DNA. Repairs the methylated nucleobase in DNA by stoichiometrically transferring the methyl group to a cysteine residue in the enzyme. This is a suicide reaction: the enzyme is irreversibly inactivated.</text>
</comment>
<keyword evidence="14" id="KW-1185">Reference proteome</keyword>
<evidence type="ECO:0000256" key="8">
    <source>
        <dbReference type="ARBA" id="ARBA00049348"/>
    </source>
</evidence>
<keyword evidence="6 9" id="KW-0227">DNA damage</keyword>
<comment type="miscellaneous">
    <text evidence="9">This enzyme catalyzes only one turnover and therefore is not strictly catalytic. According to one definition, an enzyme is a biocatalyst that acts repeatedly and over many reaction cycles.</text>
</comment>
<evidence type="ECO:0000256" key="10">
    <source>
        <dbReference type="SAM" id="MobiDB-lite"/>
    </source>
</evidence>
<feature type="region of interest" description="Disordered" evidence="10">
    <location>
        <begin position="29"/>
        <end position="48"/>
    </location>
</feature>
<dbReference type="GO" id="GO:0006307">
    <property type="term" value="P:DNA alkylation repair"/>
    <property type="evidence" value="ECO:0007669"/>
    <property type="project" value="UniProtKB-UniRule"/>
</dbReference>
<evidence type="ECO:0000256" key="5">
    <source>
        <dbReference type="ARBA" id="ARBA00022679"/>
    </source>
</evidence>
<dbReference type="InterPro" id="IPR023546">
    <property type="entry name" value="MGMT"/>
</dbReference>
<evidence type="ECO:0000256" key="4">
    <source>
        <dbReference type="ARBA" id="ARBA00022603"/>
    </source>
</evidence>
<protein>
    <recommendedName>
        <fullName evidence="9">Methylated-DNA--protein-cysteine methyltransferase</fullName>
        <ecNumber evidence="9">2.1.1.63</ecNumber>
    </recommendedName>
    <alternativeName>
        <fullName evidence="9">6-O-methylguanine-DNA methyltransferase</fullName>
        <shortName evidence="9">MGMT</shortName>
    </alternativeName>
    <alternativeName>
        <fullName evidence="9">O-6-methylguanine-DNA-alkyltransferase</fullName>
    </alternativeName>
</protein>
<proteinExistence type="inferred from homology"/>
<keyword evidence="4 9" id="KW-0489">Methyltransferase</keyword>
<dbReference type="Proteomes" id="UP001138997">
    <property type="component" value="Unassembled WGS sequence"/>
</dbReference>
<dbReference type="CDD" id="cd06445">
    <property type="entry name" value="ATase"/>
    <property type="match status" value="1"/>
</dbReference>
<feature type="domain" description="Methylguanine DNA methyltransferase ribonuclease-like" evidence="12">
    <location>
        <begin position="93"/>
        <end position="169"/>
    </location>
</feature>
<keyword evidence="7 9" id="KW-0234">DNA repair</keyword>
<feature type="domain" description="Methylated-DNA-[protein]-cysteine S-methyltransferase DNA binding" evidence="11">
    <location>
        <begin position="175"/>
        <end position="253"/>
    </location>
</feature>
<feature type="compositionally biased region" description="Low complexity" evidence="10">
    <location>
        <begin position="38"/>
        <end position="47"/>
    </location>
</feature>
<keyword evidence="3 9" id="KW-0963">Cytoplasm</keyword>
<evidence type="ECO:0000256" key="2">
    <source>
        <dbReference type="ARBA" id="ARBA00008711"/>
    </source>
</evidence>
<comment type="caution">
    <text evidence="13">The sequence shown here is derived from an EMBL/GenBank/DDBJ whole genome shotgun (WGS) entry which is preliminary data.</text>
</comment>
<dbReference type="PANTHER" id="PTHR10815:SF5">
    <property type="entry name" value="METHYLATED-DNA--PROTEIN-CYSTEINE METHYLTRANSFERASE"/>
    <property type="match status" value="1"/>
</dbReference>
<accession>A0A9X1N7U7</accession>
<comment type="catalytic activity">
    <reaction evidence="1 9">
        <text>a 4-O-methyl-thymidine in DNA + L-cysteinyl-[protein] = a thymidine in DNA + S-methyl-L-cysteinyl-[protein]</text>
        <dbReference type="Rhea" id="RHEA:53428"/>
        <dbReference type="Rhea" id="RHEA-COMP:10131"/>
        <dbReference type="Rhea" id="RHEA-COMP:10132"/>
        <dbReference type="Rhea" id="RHEA-COMP:13555"/>
        <dbReference type="Rhea" id="RHEA-COMP:13556"/>
        <dbReference type="ChEBI" id="CHEBI:29950"/>
        <dbReference type="ChEBI" id="CHEBI:82612"/>
        <dbReference type="ChEBI" id="CHEBI:137386"/>
        <dbReference type="ChEBI" id="CHEBI:137387"/>
        <dbReference type="EC" id="2.1.1.63"/>
    </reaction>
</comment>
<comment type="subcellular location">
    <subcellularLocation>
        <location evidence="9">Cytoplasm</location>
    </subcellularLocation>
</comment>
<dbReference type="SUPFAM" id="SSF53155">
    <property type="entry name" value="Methylated DNA-protein cysteine methyltransferase domain"/>
    <property type="match status" value="1"/>
</dbReference>
<name>A0A9X1N7U7_9ACTN</name>
<dbReference type="InterPro" id="IPR036217">
    <property type="entry name" value="MethylDNA_cys_MeTrfase_DNAb"/>
</dbReference>
<dbReference type="InterPro" id="IPR036388">
    <property type="entry name" value="WH-like_DNA-bd_sf"/>
</dbReference>